<dbReference type="EMBL" id="JALJOS010000008">
    <property type="protein sequence ID" value="KAK9835767.1"/>
    <property type="molecule type" value="Genomic_DNA"/>
</dbReference>
<evidence type="ECO:0000256" key="1">
    <source>
        <dbReference type="SAM" id="MobiDB-lite"/>
    </source>
</evidence>
<keyword evidence="3" id="KW-1185">Reference proteome</keyword>
<name>A0AAW1RPS3_9CHLO</name>
<evidence type="ECO:0000313" key="2">
    <source>
        <dbReference type="EMBL" id="KAK9835767.1"/>
    </source>
</evidence>
<gene>
    <name evidence="2" type="ORF">WJX74_007472</name>
</gene>
<reference evidence="2 3" key="1">
    <citation type="journal article" date="2024" name="Nat. Commun.">
        <title>Phylogenomics reveals the evolutionary origins of lichenization in chlorophyte algae.</title>
        <authorList>
            <person name="Puginier C."/>
            <person name="Libourel C."/>
            <person name="Otte J."/>
            <person name="Skaloud P."/>
            <person name="Haon M."/>
            <person name="Grisel S."/>
            <person name="Petersen M."/>
            <person name="Berrin J.G."/>
            <person name="Delaux P.M."/>
            <person name="Dal Grande F."/>
            <person name="Keller J."/>
        </authorList>
    </citation>
    <scope>NUCLEOTIDE SEQUENCE [LARGE SCALE GENOMIC DNA]</scope>
    <source>
        <strain evidence="2 3">SAG 2145</strain>
    </source>
</reference>
<evidence type="ECO:0000313" key="3">
    <source>
        <dbReference type="Proteomes" id="UP001438707"/>
    </source>
</evidence>
<dbReference type="Proteomes" id="UP001438707">
    <property type="component" value="Unassembled WGS sequence"/>
</dbReference>
<organism evidence="2 3">
    <name type="scientific">Apatococcus lobatus</name>
    <dbReference type="NCBI Taxonomy" id="904363"/>
    <lineage>
        <taxon>Eukaryota</taxon>
        <taxon>Viridiplantae</taxon>
        <taxon>Chlorophyta</taxon>
        <taxon>core chlorophytes</taxon>
        <taxon>Trebouxiophyceae</taxon>
        <taxon>Chlorellales</taxon>
        <taxon>Chlorellaceae</taxon>
        <taxon>Apatococcus</taxon>
    </lineage>
</organism>
<feature type="compositionally biased region" description="Polar residues" evidence="1">
    <location>
        <begin position="8"/>
        <end position="18"/>
    </location>
</feature>
<proteinExistence type="predicted"/>
<dbReference type="AlphaFoldDB" id="A0AAW1RPS3"/>
<protein>
    <submittedName>
        <fullName evidence="2">Uncharacterized protein</fullName>
    </submittedName>
</protein>
<feature type="region of interest" description="Disordered" evidence="1">
    <location>
        <begin position="1"/>
        <end position="26"/>
    </location>
</feature>
<accession>A0AAW1RPS3</accession>
<comment type="caution">
    <text evidence="2">The sequence shown here is derived from an EMBL/GenBank/DDBJ whole genome shotgun (WGS) entry which is preliminary data.</text>
</comment>
<sequence length="118" mass="13272">MNVEMNEAANSKAATQGAQLAVSRQLADESHSGGHLGAVAVHASVIPQKLSWRVRLDLSQASDSKGPAVQVRKMQPLFHNQMITQHRFASWRRLSILRHTLHSYQSWQHGSQHVWRTC</sequence>